<dbReference type="eggNOG" id="COG1413">
    <property type="taxonomic scope" value="Bacteria"/>
</dbReference>
<evidence type="ECO:0000256" key="1">
    <source>
        <dbReference type="SAM" id="MobiDB-lite"/>
    </source>
</evidence>
<accession>A0A0H4WUZ2</accession>
<dbReference type="PATRIC" id="fig|1297742.4.peg.4194"/>
<protein>
    <submittedName>
        <fullName evidence="2">Uncharacterized protein</fullName>
    </submittedName>
</protein>
<name>A0A0H4WUZ2_9BACT</name>
<evidence type="ECO:0000313" key="2">
    <source>
        <dbReference type="EMBL" id="AKQ67236.1"/>
    </source>
</evidence>
<gene>
    <name evidence="2" type="ORF">A176_004148</name>
</gene>
<evidence type="ECO:0000313" key="3">
    <source>
        <dbReference type="Proteomes" id="UP000009026"/>
    </source>
</evidence>
<dbReference type="KEGG" id="mym:A176_004148"/>
<reference evidence="2 3" key="1">
    <citation type="journal article" date="2016" name="PLoS ONE">
        <title>Complete Genome Sequence and Comparative Genomics of a Novel Myxobacterium Myxococcus hansupus.</title>
        <authorList>
            <person name="Sharma G."/>
            <person name="Narwani T."/>
            <person name="Subramanian S."/>
        </authorList>
    </citation>
    <scope>NUCLEOTIDE SEQUENCE [LARGE SCALE GENOMIC DNA]</scope>
    <source>
        <strain evidence="3">mixupus</strain>
    </source>
</reference>
<dbReference type="EMBL" id="CP012109">
    <property type="protein sequence ID" value="AKQ67236.1"/>
    <property type="molecule type" value="Genomic_DNA"/>
</dbReference>
<dbReference type="Proteomes" id="UP000009026">
    <property type="component" value="Chromosome"/>
</dbReference>
<feature type="region of interest" description="Disordered" evidence="1">
    <location>
        <begin position="33"/>
        <end position="56"/>
    </location>
</feature>
<keyword evidence="3" id="KW-1185">Reference proteome</keyword>
<proteinExistence type="predicted"/>
<organism evidence="2 3">
    <name type="scientific">Pseudomyxococcus hansupus</name>
    <dbReference type="NCBI Taxonomy" id="1297742"/>
    <lineage>
        <taxon>Bacteria</taxon>
        <taxon>Pseudomonadati</taxon>
        <taxon>Myxococcota</taxon>
        <taxon>Myxococcia</taxon>
        <taxon>Myxococcales</taxon>
        <taxon>Cystobacterineae</taxon>
        <taxon>Myxococcaceae</taxon>
        <taxon>Pseudomyxococcus</taxon>
    </lineage>
</organism>
<dbReference type="AlphaFoldDB" id="A0A0H4WUZ2"/>
<sequence>MLGVLTTQEAVLAAESFSAITGLVMSSDLIEEATSSDDDEPAGQWESSPWGPRAPAIRGRVRADRVDAWWKNARSRFEPGRRYLQGHLWTPELLIQALEVLPTRRRPPLALELAIRTQGAVNVETTAWTSRQRGQLLLARQLRPGIPVGSFDSFMRL</sequence>